<keyword evidence="3" id="KW-1185">Reference proteome</keyword>
<dbReference type="AlphaFoldDB" id="A0A1W6JX97"/>
<dbReference type="SUPFAM" id="SSF53146">
    <property type="entry name" value="Nitrogenase accessory factor-like"/>
    <property type="match status" value="1"/>
</dbReference>
<organism evidence="2 3">
    <name type="scientific">Acidianus manzaensis</name>
    <dbReference type="NCBI Taxonomy" id="282676"/>
    <lineage>
        <taxon>Archaea</taxon>
        <taxon>Thermoproteota</taxon>
        <taxon>Thermoprotei</taxon>
        <taxon>Sulfolobales</taxon>
        <taxon>Sulfolobaceae</taxon>
        <taxon>Acidianus</taxon>
    </lineage>
</organism>
<dbReference type="InterPro" id="IPR051840">
    <property type="entry name" value="NifX/NifY_domain"/>
</dbReference>
<evidence type="ECO:0000259" key="1">
    <source>
        <dbReference type="Pfam" id="PF02579"/>
    </source>
</evidence>
<dbReference type="RefSeq" id="WP_148690621.1">
    <property type="nucleotide sequence ID" value="NZ_CP020477.1"/>
</dbReference>
<dbReference type="CDD" id="cd00851">
    <property type="entry name" value="MTH1175"/>
    <property type="match status" value="1"/>
</dbReference>
<dbReference type="KEGG" id="aman:B6F84_01720"/>
<feature type="domain" description="Dinitrogenase iron-molybdenum cofactor biosynthesis" evidence="1">
    <location>
        <begin position="16"/>
        <end position="99"/>
    </location>
</feature>
<reference evidence="2 3" key="1">
    <citation type="submission" date="2017-03" db="EMBL/GenBank/DDBJ databases">
        <title>Sulfur activation and transportation mechanism of thermophilic Archaea Acidianus manzaensis YN-25.</title>
        <authorList>
            <person name="Ma Y."/>
            <person name="Yang Y."/>
            <person name="Xia J."/>
        </authorList>
    </citation>
    <scope>NUCLEOTIDE SEQUENCE [LARGE SCALE GENOMIC DNA]</scope>
    <source>
        <strain evidence="2 3">YN-25</strain>
    </source>
</reference>
<dbReference type="PANTHER" id="PTHR33937">
    <property type="entry name" value="IRON-MOLYBDENUM PROTEIN-RELATED-RELATED"/>
    <property type="match status" value="1"/>
</dbReference>
<proteinExistence type="predicted"/>
<dbReference type="PANTHER" id="PTHR33937:SF2">
    <property type="entry name" value="DINITROGENASE IRON-MOLYBDENUM COFACTOR BIOSYNTHESIS DOMAIN-CONTAINING PROTEIN"/>
    <property type="match status" value="1"/>
</dbReference>
<protein>
    <submittedName>
        <fullName evidence="2">Diguanylate cyclase</fullName>
    </submittedName>
</protein>
<dbReference type="InterPro" id="IPR003731">
    <property type="entry name" value="Di-Nase_FeMo-co_biosynth"/>
</dbReference>
<dbReference type="Pfam" id="PF02579">
    <property type="entry name" value="Nitro_FeMo-Co"/>
    <property type="match status" value="1"/>
</dbReference>
<dbReference type="Proteomes" id="UP000193404">
    <property type="component" value="Chromosome"/>
</dbReference>
<dbReference type="STRING" id="282676.B6F84_01720"/>
<dbReference type="GeneID" id="41589597"/>
<accession>A0A1W6JX97</accession>
<dbReference type="InterPro" id="IPR033913">
    <property type="entry name" value="MTH1175_dom"/>
</dbReference>
<dbReference type="EMBL" id="CP020477">
    <property type="protein sequence ID" value="ARM74869.1"/>
    <property type="molecule type" value="Genomic_DNA"/>
</dbReference>
<name>A0A1W6JX97_9CREN</name>
<gene>
    <name evidence="2" type="ORF">B6F84_01720</name>
</gene>
<dbReference type="OrthoDB" id="25911at2157"/>
<dbReference type="Gene3D" id="3.30.420.130">
    <property type="entry name" value="Dinitrogenase iron-molybdenum cofactor biosynthesis domain"/>
    <property type="match status" value="1"/>
</dbReference>
<dbReference type="InterPro" id="IPR036105">
    <property type="entry name" value="DiNase_FeMo-co_biosyn_sf"/>
</dbReference>
<sequence length="118" mass="13130">MKVAVPVTNDRIEGPGEAEEVHIYEINGNEIKLLEKYENPALKAMAARGVHMLKSALDRGVNAVIVAEIGSPGVRLLQGKAKIYIAENMQVNEALEKLIRGELKETNKPTHEEHHHEF</sequence>
<evidence type="ECO:0000313" key="3">
    <source>
        <dbReference type="Proteomes" id="UP000193404"/>
    </source>
</evidence>
<evidence type="ECO:0000313" key="2">
    <source>
        <dbReference type="EMBL" id="ARM74869.1"/>
    </source>
</evidence>